<dbReference type="InterPro" id="IPR002397">
    <property type="entry name" value="Cyt_P450_B"/>
</dbReference>
<comment type="caution">
    <text evidence="3">The sequence shown here is derived from an EMBL/GenBank/DDBJ whole genome shotgun (WGS) entry which is preliminary data.</text>
</comment>
<keyword evidence="2" id="KW-0560">Oxidoreductase</keyword>
<evidence type="ECO:0000256" key="2">
    <source>
        <dbReference type="RuleBase" id="RU000461"/>
    </source>
</evidence>
<dbReference type="PANTHER" id="PTHR46696:SF1">
    <property type="entry name" value="CYTOCHROME P450 YJIB-RELATED"/>
    <property type="match status" value="1"/>
</dbReference>
<keyword evidence="2" id="KW-0408">Iron</keyword>
<proteinExistence type="inferred from homology"/>
<name>A0ABV7M8W8_9PROT</name>
<dbReference type="SUPFAM" id="SSF48264">
    <property type="entry name" value="Cytochrome P450"/>
    <property type="match status" value="1"/>
</dbReference>
<organism evidence="3 4">
    <name type="scientific">Parvularcula lutaonensis</name>
    <dbReference type="NCBI Taxonomy" id="491923"/>
    <lineage>
        <taxon>Bacteria</taxon>
        <taxon>Pseudomonadati</taxon>
        <taxon>Pseudomonadota</taxon>
        <taxon>Alphaproteobacteria</taxon>
        <taxon>Parvularculales</taxon>
        <taxon>Parvularculaceae</taxon>
        <taxon>Parvularcula</taxon>
    </lineage>
</organism>
<dbReference type="Pfam" id="PF00067">
    <property type="entry name" value="p450"/>
    <property type="match status" value="2"/>
</dbReference>
<evidence type="ECO:0000313" key="3">
    <source>
        <dbReference type="EMBL" id="MFC3301803.1"/>
    </source>
</evidence>
<dbReference type="Gene3D" id="1.10.630.10">
    <property type="entry name" value="Cytochrome P450"/>
    <property type="match status" value="1"/>
</dbReference>
<dbReference type="PRINTS" id="PR00385">
    <property type="entry name" value="P450"/>
</dbReference>
<keyword evidence="4" id="KW-1185">Reference proteome</keyword>
<dbReference type="PRINTS" id="PR00359">
    <property type="entry name" value="BP450"/>
</dbReference>
<gene>
    <name evidence="3" type="ORF">ACFONP_03575</name>
</gene>
<dbReference type="Proteomes" id="UP001595607">
    <property type="component" value="Unassembled WGS sequence"/>
</dbReference>
<dbReference type="PANTHER" id="PTHR46696">
    <property type="entry name" value="P450, PUTATIVE (EUROFUNG)-RELATED"/>
    <property type="match status" value="1"/>
</dbReference>
<keyword evidence="2" id="KW-0503">Monooxygenase</keyword>
<dbReference type="InterPro" id="IPR001128">
    <property type="entry name" value="Cyt_P450"/>
</dbReference>
<keyword evidence="2" id="KW-0349">Heme</keyword>
<evidence type="ECO:0000256" key="1">
    <source>
        <dbReference type="ARBA" id="ARBA00010617"/>
    </source>
</evidence>
<protein>
    <submittedName>
        <fullName evidence="3">Cytochrome P450</fullName>
    </submittedName>
</protein>
<accession>A0ABV7M8W8</accession>
<dbReference type="EMBL" id="JBHRVA010000002">
    <property type="protein sequence ID" value="MFC3301803.1"/>
    <property type="molecule type" value="Genomic_DNA"/>
</dbReference>
<reference evidence="4" key="1">
    <citation type="journal article" date="2019" name="Int. J. Syst. Evol. Microbiol.">
        <title>The Global Catalogue of Microorganisms (GCM) 10K type strain sequencing project: providing services to taxonomists for standard genome sequencing and annotation.</title>
        <authorList>
            <consortium name="The Broad Institute Genomics Platform"/>
            <consortium name="The Broad Institute Genome Sequencing Center for Infectious Disease"/>
            <person name="Wu L."/>
            <person name="Ma J."/>
        </authorList>
    </citation>
    <scope>NUCLEOTIDE SEQUENCE [LARGE SCALE GENOMIC DNA]</scope>
    <source>
        <strain evidence="4">KCTC 22245</strain>
    </source>
</reference>
<evidence type="ECO:0000313" key="4">
    <source>
        <dbReference type="Proteomes" id="UP001595607"/>
    </source>
</evidence>
<dbReference type="PROSITE" id="PS00086">
    <property type="entry name" value="CYTOCHROME_P450"/>
    <property type="match status" value="1"/>
</dbReference>
<dbReference type="InterPro" id="IPR017972">
    <property type="entry name" value="Cyt_P450_CS"/>
</dbReference>
<keyword evidence="2" id="KW-0479">Metal-binding</keyword>
<dbReference type="RefSeq" id="WP_189573513.1">
    <property type="nucleotide sequence ID" value="NZ_BMXU01000001.1"/>
</dbReference>
<sequence>MKPTNASREIPVRADLDAFADDHAYLRSCREQAPVVRAPSGVPIVLHFRNIEKMVDPRTTRQLETEGLAFQGVTSGPLYDVVQRSMLFSNGQVHRNRRGGLSRTFAFKLMEGYREDVRALADRLVAGHVGHGPMDFLEDIAGEIPARIIAKLLGVPEDDIPQFRKWVYAAVRGIGFHGPEERPEIEKGARALQAYVDALLDGPASERSFITRYVQDNREEGSLTEEEIRGQIITLIIAGSDTTRLALCSAMHHLLRHEDQWRTFCEAPEELKKPVVQETMRYDPSVASFPRVTLEELEIDGYVIDAGSFVGVSTMSAMRDPEAYADPDHFDIHRTDHPKWHPVFGAGAHRCLGEALARVELEEVLASLATLAPNSAPAGQPPKISGLAAVRSIDQMALELR</sequence>
<comment type="similarity">
    <text evidence="1 2">Belongs to the cytochrome P450 family.</text>
</comment>
<dbReference type="InterPro" id="IPR036396">
    <property type="entry name" value="Cyt_P450_sf"/>
</dbReference>